<comment type="pathway">
    <text evidence="1">Amino-acid biosynthesis; L-isoleucine biosynthesis; L-isoleucine from 2-oxobutanoate: step 4/4.</text>
</comment>
<gene>
    <name evidence="9" type="ORF">C4520_12835</name>
</gene>
<comment type="catalytic activity">
    <reaction evidence="7">
        <text>L-isoleucine + 2-oxoglutarate = (S)-3-methyl-2-oxopentanoate + L-glutamate</text>
        <dbReference type="Rhea" id="RHEA:24801"/>
        <dbReference type="ChEBI" id="CHEBI:16810"/>
        <dbReference type="ChEBI" id="CHEBI:29985"/>
        <dbReference type="ChEBI" id="CHEBI:35146"/>
        <dbReference type="ChEBI" id="CHEBI:58045"/>
        <dbReference type="EC" id="2.6.1.42"/>
    </reaction>
</comment>
<dbReference type="AlphaFoldDB" id="A0A3A4NV85"/>
<organism evidence="9 10">
    <name type="scientific">Abyssobacteria bacterium (strain SURF_5)</name>
    <dbReference type="NCBI Taxonomy" id="2093360"/>
    <lineage>
        <taxon>Bacteria</taxon>
        <taxon>Pseudomonadati</taxon>
        <taxon>Candidatus Hydrogenedentota</taxon>
        <taxon>Candidatus Abyssobacteria</taxon>
    </lineage>
</organism>
<dbReference type="GO" id="GO:0046394">
    <property type="term" value="P:carboxylic acid biosynthetic process"/>
    <property type="evidence" value="ECO:0007669"/>
    <property type="project" value="UniProtKB-ARBA"/>
</dbReference>
<comment type="catalytic activity">
    <reaction evidence="6">
        <text>L-valine + 2-oxoglutarate = 3-methyl-2-oxobutanoate + L-glutamate</text>
        <dbReference type="Rhea" id="RHEA:24813"/>
        <dbReference type="ChEBI" id="CHEBI:11851"/>
        <dbReference type="ChEBI" id="CHEBI:16810"/>
        <dbReference type="ChEBI" id="CHEBI:29985"/>
        <dbReference type="ChEBI" id="CHEBI:57762"/>
        <dbReference type="EC" id="2.6.1.42"/>
    </reaction>
</comment>
<dbReference type="Pfam" id="PF01063">
    <property type="entry name" value="Aminotran_4"/>
    <property type="match status" value="1"/>
</dbReference>
<proteinExistence type="inferred from homology"/>
<dbReference type="Gene3D" id="3.20.10.10">
    <property type="entry name" value="D-amino Acid Aminotransferase, subunit A, domain 2"/>
    <property type="match status" value="1"/>
</dbReference>
<evidence type="ECO:0000313" key="10">
    <source>
        <dbReference type="Proteomes" id="UP000265882"/>
    </source>
</evidence>
<protein>
    <recommendedName>
        <fullName evidence="5">branched-chain-amino-acid transaminase</fullName>
        <ecNumber evidence="5">2.6.1.42</ecNumber>
    </recommendedName>
</protein>
<evidence type="ECO:0000256" key="3">
    <source>
        <dbReference type="ARBA" id="ARBA00005072"/>
    </source>
</evidence>
<evidence type="ECO:0000256" key="6">
    <source>
        <dbReference type="ARBA" id="ARBA00048212"/>
    </source>
</evidence>
<dbReference type="EC" id="2.6.1.42" evidence="5"/>
<dbReference type="GO" id="GO:0004084">
    <property type="term" value="F:branched-chain-amino-acid transaminase activity"/>
    <property type="evidence" value="ECO:0007669"/>
    <property type="project" value="UniProtKB-EC"/>
</dbReference>
<dbReference type="SUPFAM" id="SSF56752">
    <property type="entry name" value="D-aminoacid aminotransferase-like PLP-dependent enzymes"/>
    <property type="match status" value="1"/>
</dbReference>
<comment type="catalytic activity">
    <reaction evidence="8">
        <text>L-leucine + 2-oxoglutarate = 4-methyl-2-oxopentanoate + L-glutamate</text>
        <dbReference type="Rhea" id="RHEA:18321"/>
        <dbReference type="ChEBI" id="CHEBI:16810"/>
        <dbReference type="ChEBI" id="CHEBI:17865"/>
        <dbReference type="ChEBI" id="CHEBI:29985"/>
        <dbReference type="ChEBI" id="CHEBI:57427"/>
        <dbReference type="EC" id="2.6.1.42"/>
    </reaction>
</comment>
<dbReference type="EMBL" id="QZKU01000089">
    <property type="protein sequence ID" value="RJP19461.1"/>
    <property type="molecule type" value="Genomic_DNA"/>
</dbReference>
<dbReference type="InterPro" id="IPR043131">
    <property type="entry name" value="BCAT-like_N"/>
</dbReference>
<evidence type="ECO:0000313" key="9">
    <source>
        <dbReference type="EMBL" id="RJP19461.1"/>
    </source>
</evidence>
<reference evidence="9 10" key="1">
    <citation type="journal article" date="2017" name="ISME J.">
        <title>Energy and carbon metabolisms in a deep terrestrial subsurface fluid microbial community.</title>
        <authorList>
            <person name="Momper L."/>
            <person name="Jungbluth S.P."/>
            <person name="Lee M.D."/>
            <person name="Amend J.P."/>
        </authorList>
    </citation>
    <scope>NUCLEOTIDE SEQUENCE [LARGE SCALE GENOMIC DNA]</scope>
    <source>
        <strain evidence="9">SURF_5</strain>
    </source>
</reference>
<dbReference type="InterPro" id="IPR001544">
    <property type="entry name" value="Aminotrans_IV"/>
</dbReference>
<comment type="caution">
    <text evidence="9">The sequence shown here is derived from an EMBL/GenBank/DDBJ whole genome shotgun (WGS) entry which is preliminary data.</text>
</comment>
<evidence type="ECO:0000256" key="7">
    <source>
        <dbReference type="ARBA" id="ARBA00048798"/>
    </source>
</evidence>
<comment type="pathway">
    <text evidence="2">Amino-acid biosynthesis; L-valine biosynthesis; L-valine from pyruvate: step 4/4.</text>
</comment>
<dbReference type="Proteomes" id="UP000265882">
    <property type="component" value="Unassembled WGS sequence"/>
</dbReference>
<name>A0A3A4NV85_ABYX5</name>
<dbReference type="InterPro" id="IPR043132">
    <property type="entry name" value="BCAT-like_C"/>
</dbReference>
<evidence type="ECO:0000256" key="2">
    <source>
        <dbReference type="ARBA" id="ARBA00004931"/>
    </source>
</evidence>
<comment type="similarity">
    <text evidence="4">Belongs to the class-IV pyridoxal-phosphate-dependent aminotransferase family.</text>
</comment>
<evidence type="ECO:0000256" key="1">
    <source>
        <dbReference type="ARBA" id="ARBA00004824"/>
    </source>
</evidence>
<dbReference type="PANTHER" id="PTHR42743:SF11">
    <property type="entry name" value="AMINODEOXYCHORISMATE LYASE"/>
    <property type="match status" value="1"/>
</dbReference>
<accession>A0A3A4NV85</accession>
<sequence>MSDKPGQYTFYVNGEFLPMSQAKISVLDSALHGDSVYDTLRTVNGARIYRIDEHVERLFCSCRAAAIDPDISPDDMKRILNELLDRNRHLLANNDDAWLIPRISSGSLLGGGPNVMVMFVHLPFRLYAKFFRLGIHVIVSSIRHVPPQCMDPKIKYDARLFMHIAERETRRIDPEAATLLLDIHGNVAELTDASFFIVRKGTVITPTTRNVLPGVSRQVVLELCAKLKIPAVEKDFQLYDVYNADEAFRTGTSYRMMPVSQINMRHLWKRVPGPITQRLLDAYSEEFGLNIAEQYLSHLSSDERAELEKEKLPHGAE</sequence>
<dbReference type="PANTHER" id="PTHR42743">
    <property type="entry name" value="AMINO-ACID AMINOTRANSFERASE"/>
    <property type="match status" value="1"/>
</dbReference>
<evidence type="ECO:0000256" key="4">
    <source>
        <dbReference type="ARBA" id="ARBA00009320"/>
    </source>
</evidence>
<dbReference type="Gene3D" id="3.30.470.10">
    <property type="match status" value="1"/>
</dbReference>
<dbReference type="InterPro" id="IPR050571">
    <property type="entry name" value="Class-IV_PLP-Dep_Aminotrnsfr"/>
</dbReference>
<evidence type="ECO:0000256" key="5">
    <source>
        <dbReference type="ARBA" id="ARBA00013053"/>
    </source>
</evidence>
<evidence type="ECO:0000256" key="8">
    <source>
        <dbReference type="ARBA" id="ARBA00049229"/>
    </source>
</evidence>
<comment type="pathway">
    <text evidence="3">Amino-acid biosynthesis; L-leucine biosynthesis; L-leucine from 3-methyl-2-oxobutanoate: step 4/4.</text>
</comment>
<dbReference type="InterPro" id="IPR036038">
    <property type="entry name" value="Aminotransferase-like"/>
</dbReference>